<protein>
    <recommendedName>
        <fullName evidence="3">N-acetylmuramic acid 6-phosphate etherase</fullName>
        <shortName evidence="3">MurNAc-6-P etherase</shortName>
        <ecNumber evidence="3">4.2.1.126</ecNumber>
    </recommendedName>
    <alternativeName>
        <fullName evidence="3">N-acetylmuramic acid 6-phosphate hydrolase</fullName>
    </alternativeName>
    <alternativeName>
        <fullName evidence="3">N-acetylmuramic acid 6-phosphate lyase</fullName>
    </alternativeName>
</protein>
<evidence type="ECO:0000256" key="1">
    <source>
        <dbReference type="ARBA" id="ARBA00023239"/>
    </source>
</evidence>
<dbReference type="InterPro" id="IPR040190">
    <property type="entry name" value="MURQ/GCKR"/>
</dbReference>
<dbReference type="PANTHER" id="PTHR10088">
    <property type="entry name" value="GLUCOKINASE REGULATORY PROTEIN"/>
    <property type="match status" value="1"/>
</dbReference>
<dbReference type="InterPro" id="IPR001347">
    <property type="entry name" value="SIS_dom"/>
</dbReference>
<dbReference type="InterPro" id="IPR005486">
    <property type="entry name" value="Glucokinase_regulatory_CS"/>
</dbReference>
<organism evidence="5 6">
    <name type="scientific">Fusibacter bizertensis</name>
    <dbReference type="NCBI Taxonomy" id="1488331"/>
    <lineage>
        <taxon>Bacteria</taxon>
        <taxon>Bacillati</taxon>
        <taxon>Bacillota</taxon>
        <taxon>Clostridia</taxon>
        <taxon>Eubacteriales</taxon>
        <taxon>Eubacteriales Family XII. Incertae Sedis</taxon>
        <taxon>Fusibacter</taxon>
    </lineage>
</organism>
<evidence type="ECO:0000256" key="3">
    <source>
        <dbReference type="HAMAP-Rule" id="MF_00068"/>
    </source>
</evidence>
<dbReference type="NCBIfam" id="NF003915">
    <property type="entry name" value="PRK05441.1"/>
    <property type="match status" value="1"/>
</dbReference>
<comment type="caution">
    <text evidence="5">The sequence shown here is derived from an EMBL/GenBank/DDBJ whole genome shotgun (WGS) entry which is preliminary data.</text>
</comment>
<comment type="similarity">
    <text evidence="3">Belongs to the GCKR-like family. MurNAc-6-P etherase subfamily.</text>
</comment>
<dbReference type="Pfam" id="PF22645">
    <property type="entry name" value="GKRP_SIS_N"/>
    <property type="match status" value="1"/>
</dbReference>
<dbReference type="InterPro" id="IPR046348">
    <property type="entry name" value="SIS_dom_sf"/>
</dbReference>
<evidence type="ECO:0000259" key="4">
    <source>
        <dbReference type="PROSITE" id="PS51464"/>
    </source>
</evidence>
<comment type="subunit">
    <text evidence="3">Homodimer.</text>
</comment>
<dbReference type="PANTHER" id="PTHR10088:SF4">
    <property type="entry name" value="GLUCOKINASE REGULATORY PROTEIN"/>
    <property type="match status" value="1"/>
</dbReference>
<dbReference type="EC" id="4.2.1.126" evidence="3"/>
<gene>
    <name evidence="3 5" type="primary">murQ</name>
    <name evidence="5" type="ORF">QE109_04320</name>
</gene>
<dbReference type="CDD" id="cd05007">
    <property type="entry name" value="SIS_Etherase"/>
    <property type="match status" value="1"/>
</dbReference>
<comment type="catalytic activity">
    <reaction evidence="3">
        <text>N-acetyl-D-muramate 6-phosphate + H2O = N-acetyl-D-glucosamine 6-phosphate + (R)-lactate</text>
        <dbReference type="Rhea" id="RHEA:26410"/>
        <dbReference type="ChEBI" id="CHEBI:15377"/>
        <dbReference type="ChEBI" id="CHEBI:16004"/>
        <dbReference type="ChEBI" id="CHEBI:57513"/>
        <dbReference type="ChEBI" id="CHEBI:58722"/>
        <dbReference type="EC" id="4.2.1.126"/>
    </reaction>
</comment>
<dbReference type="InterPro" id="IPR005488">
    <property type="entry name" value="Etherase_MurQ"/>
</dbReference>
<keyword evidence="6" id="KW-1185">Reference proteome</keyword>
<dbReference type="SUPFAM" id="SSF53697">
    <property type="entry name" value="SIS domain"/>
    <property type="match status" value="1"/>
</dbReference>
<dbReference type="Proteomes" id="UP001158045">
    <property type="component" value="Unassembled WGS sequence"/>
</dbReference>
<keyword evidence="1 3" id="KW-0456">Lyase</keyword>
<comment type="function">
    <text evidence="3">Specifically catalyzes the cleavage of the D-lactyl ether substituent of MurNAc 6-phosphate, producing GlcNAc 6-phosphate and D-lactate.</text>
</comment>
<feature type="active site" description="Proton donor" evidence="3">
    <location>
        <position position="83"/>
    </location>
</feature>
<dbReference type="GO" id="GO:0016829">
    <property type="term" value="F:lyase activity"/>
    <property type="evidence" value="ECO:0007669"/>
    <property type="project" value="UniProtKB-KW"/>
</dbReference>
<name>A0ABT6NAC2_9FIRM</name>
<dbReference type="PROSITE" id="PS01272">
    <property type="entry name" value="GCKR"/>
    <property type="match status" value="1"/>
</dbReference>
<reference evidence="5 6" key="1">
    <citation type="submission" date="2023-04" db="EMBL/GenBank/DDBJ databases">
        <title>Fusibacter bizertensis strain WBS, isolated from littoral bottom sediments of the Arctic seas - biochemical and genomic analysis.</title>
        <authorList>
            <person name="Brioukhanov A.L."/>
        </authorList>
    </citation>
    <scope>NUCLEOTIDE SEQUENCE [LARGE SCALE GENOMIC DNA]</scope>
    <source>
        <strain evidence="5 6">WBS</strain>
    </source>
</reference>
<keyword evidence="2 3" id="KW-0119">Carbohydrate metabolism</keyword>
<dbReference type="NCBIfam" id="NF009222">
    <property type="entry name" value="PRK12570.1"/>
    <property type="match status" value="1"/>
</dbReference>
<accession>A0ABT6NAC2</accession>
<dbReference type="Gene3D" id="3.40.50.10490">
    <property type="entry name" value="Glucose-6-phosphate isomerase like protein, domain 1"/>
    <property type="match status" value="1"/>
</dbReference>
<dbReference type="RefSeq" id="WP_281093170.1">
    <property type="nucleotide sequence ID" value="NZ_JARYZI010000002.1"/>
</dbReference>
<dbReference type="PROSITE" id="PS51464">
    <property type="entry name" value="SIS"/>
    <property type="match status" value="1"/>
</dbReference>
<evidence type="ECO:0000313" key="6">
    <source>
        <dbReference type="Proteomes" id="UP001158045"/>
    </source>
</evidence>
<dbReference type="Gene3D" id="1.10.8.1080">
    <property type="match status" value="1"/>
</dbReference>
<sequence length="299" mass="32025">MNLKQMKTEQRNPLTENIDALDTLSILKLMNQEDYKVMSAIESQLDAISQAVDIIAPALKSGARLIYIGAGTSGRLGVLDASECPPTFGTDPNQIVGLIAGGDYALRNAIEDVEDNFLQGKTDLIDIKLDKSDVVVGIAASGRTPYVLGAIEYAREIGCHTIGVMCNDIAPLKDAVHIPITVVVGPEVVTGSTRLKAGTAQKLVLNMLTTVSMIKNGKVFKNLMVDVQATNIKLIERKKIIVMDATGADRETVQEVLEKTNGNVKLSIVMLLSDAALETAQKALQASQGNVREALKALI</sequence>
<proteinExistence type="inferred from homology"/>
<comment type="pathway">
    <text evidence="3">Amino-sugar metabolism; N-acetylmuramate degradation.</text>
</comment>
<evidence type="ECO:0000256" key="2">
    <source>
        <dbReference type="ARBA" id="ARBA00023277"/>
    </source>
</evidence>
<dbReference type="EMBL" id="JARYZI010000002">
    <property type="protein sequence ID" value="MDH8677359.1"/>
    <property type="molecule type" value="Genomic_DNA"/>
</dbReference>
<feature type="active site" evidence="3">
    <location>
        <position position="114"/>
    </location>
</feature>
<feature type="domain" description="SIS" evidence="4">
    <location>
        <begin position="55"/>
        <end position="218"/>
    </location>
</feature>
<comment type="miscellaneous">
    <text evidence="3">A lyase-type mechanism (elimination/hydration) is suggested for the cleavage of the lactyl ether bond of MurNAc 6-phosphate, with the formation of an alpha,beta-unsaturated aldehyde intermediate with (E)-stereochemistry, followed by the syn addition of water to give product.</text>
</comment>
<dbReference type="NCBIfam" id="TIGR00274">
    <property type="entry name" value="N-acetylmuramic acid 6-phosphate etherase"/>
    <property type="match status" value="1"/>
</dbReference>
<evidence type="ECO:0000313" key="5">
    <source>
        <dbReference type="EMBL" id="MDH8677359.1"/>
    </source>
</evidence>
<dbReference type="HAMAP" id="MF_00068">
    <property type="entry name" value="MurQ"/>
    <property type="match status" value="1"/>
</dbReference>